<dbReference type="PANTHER" id="PTHR46481:SF10">
    <property type="entry name" value="ZINC FINGER BED DOMAIN-CONTAINING PROTEIN 39"/>
    <property type="match status" value="1"/>
</dbReference>
<dbReference type="InterPro" id="IPR052035">
    <property type="entry name" value="ZnF_BED_domain_contain"/>
</dbReference>
<dbReference type="Proteomes" id="UP000261480">
    <property type="component" value="Unplaced"/>
</dbReference>
<evidence type="ECO:0000256" key="4">
    <source>
        <dbReference type="ARBA" id="ARBA00022833"/>
    </source>
</evidence>
<dbReference type="InterPro" id="IPR007021">
    <property type="entry name" value="DUF659"/>
</dbReference>
<reference evidence="13" key="1">
    <citation type="submission" date="2025-08" db="UniProtKB">
        <authorList>
            <consortium name="Ensembl"/>
        </authorList>
    </citation>
    <scope>IDENTIFICATION</scope>
</reference>
<name>A0A3B3WPP4_9TELE</name>
<keyword evidence="4" id="KW-0862">Zinc</keyword>
<evidence type="ECO:0000256" key="8">
    <source>
        <dbReference type="ARBA" id="ARBA00023242"/>
    </source>
</evidence>
<evidence type="ECO:0000256" key="3">
    <source>
        <dbReference type="ARBA" id="ARBA00022771"/>
    </source>
</evidence>
<evidence type="ECO:0000259" key="10">
    <source>
        <dbReference type="Pfam" id="PF02892"/>
    </source>
</evidence>
<dbReference type="GO" id="GO:0046983">
    <property type="term" value="F:protein dimerization activity"/>
    <property type="evidence" value="ECO:0007669"/>
    <property type="project" value="InterPro"/>
</dbReference>
<protein>
    <recommendedName>
        <fullName evidence="15">BED-type domain-containing protein</fullName>
    </recommendedName>
</protein>
<dbReference type="Pfam" id="PF04937">
    <property type="entry name" value="DUF659"/>
    <property type="match status" value="1"/>
</dbReference>
<dbReference type="SUPFAM" id="SSF140996">
    <property type="entry name" value="Hermes dimerisation domain"/>
    <property type="match status" value="1"/>
</dbReference>
<dbReference type="Gene3D" id="1.10.10.1070">
    <property type="entry name" value="Zinc finger, BED domain-containing"/>
    <property type="match status" value="1"/>
</dbReference>
<dbReference type="SMART" id="SM00614">
    <property type="entry name" value="ZnF_BED"/>
    <property type="match status" value="1"/>
</dbReference>
<feature type="compositionally biased region" description="Polar residues" evidence="9">
    <location>
        <begin position="470"/>
        <end position="480"/>
    </location>
</feature>
<evidence type="ECO:0000256" key="9">
    <source>
        <dbReference type="SAM" id="MobiDB-lite"/>
    </source>
</evidence>
<keyword evidence="3" id="KW-0863">Zinc-finger</keyword>
<dbReference type="GO" id="GO:0003677">
    <property type="term" value="F:DNA binding"/>
    <property type="evidence" value="ECO:0007669"/>
    <property type="project" value="UniProtKB-KW"/>
</dbReference>
<dbReference type="InterPro" id="IPR008906">
    <property type="entry name" value="HATC_C_dom"/>
</dbReference>
<feature type="region of interest" description="Disordered" evidence="9">
    <location>
        <begin position="467"/>
        <end position="517"/>
    </location>
</feature>
<keyword evidence="5" id="KW-0805">Transcription regulation</keyword>
<dbReference type="Pfam" id="PF02892">
    <property type="entry name" value="zf-BED"/>
    <property type="match status" value="1"/>
</dbReference>
<evidence type="ECO:0000256" key="5">
    <source>
        <dbReference type="ARBA" id="ARBA00023015"/>
    </source>
</evidence>
<dbReference type="InterPro" id="IPR003656">
    <property type="entry name" value="Znf_BED"/>
</dbReference>
<feature type="domain" description="DUF659" evidence="11">
    <location>
        <begin position="123"/>
        <end position="268"/>
    </location>
</feature>
<dbReference type="AlphaFoldDB" id="A0A3B3WPP4"/>
<dbReference type="SUPFAM" id="SSF53098">
    <property type="entry name" value="Ribonuclease H-like"/>
    <property type="match status" value="1"/>
</dbReference>
<comment type="subcellular location">
    <subcellularLocation>
        <location evidence="1">Nucleus</location>
    </subcellularLocation>
</comment>
<evidence type="ECO:0000256" key="7">
    <source>
        <dbReference type="ARBA" id="ARBA00023163"/>
    </source>
</evidence>
<dbReference type="InterPro" id="IPR036236">
    <property type="entry name" value="Znf_C2H2_sf"/>
</dbReference>
<evidence type="ECO:0000259" key="11">
    <source>
        <dbReference type="Pfam" id="PF04937"/>
    </source>
</evidence>
<dbReference type="GO" id="GO:0008270">
    <property type="term" value="F:zinc ion binding"/>
    <property type="evidence" value="ECO:0007669"/>
    <property type="project" value="UniProtKB-KW"/>
</dbReference>
<dbReference type="SUPFAM" id="SSF57667">
    <property type="entry name" value="beta-beta-alpha zinc fingers"/>
    <property type="match status" value="1"/>
</dbReference>
<keyword evidence="14" id="KW-1185">Reference proteome</keyword>
<feature type="compositionally biased region" description="Polar residues" evidence="9">
    <location>
        <begin position="488"/>
        <end position="501"/>
    </location>
</feature>
<evidence type="ECO:0008006" key="15">
    <source>
        <dbReference type="Google" id="ProtNLM"/>
    </source>
</evidence>
<sequence length="620" mass="70540">MEGTGECSEGEPRKRQKMSKVWEHFRLNRKDNTAQCIHCKAELAYHNSTTSMLHEPKSHTLDSFVQRVPGCSVVQAAEFTNSILNMIITDMRPLSVVEDEGFQKMISTFNPNYTPPSRTYFVKMMEKKYEEIKDKLKNILKETDSIALTADIWTSVATEAYLGVTCHFLGEDWKMKSHTLTTMPLEERHTAANIAEWLEEVIAKFDVPPEKVRAVIHDNGANIVAAVKILAEKHKWASVRCAGHTLNLVVQNALKSNQSISKCVAAARCLVEHFKKSELASTKLKDKQQQMGTASHMLIQDVSTRWNSTFHMLCRLLEQRWPVTAALSDPALTPRRKHYLDLKPEQWNIIEEMSKALQPFEEATVFLSGQDYVTLSALPQLVQSLKKSIQTQVFETAPAQSYQAEVMAQITTRWEGLFMCQPQSSNTVLLTAALDPRFKKLKFLPPDEAFKIQSMVQTMVLDVKKKMRQKNSGENEVSTDAQDKPVEHQQNTNTFFSNLLGSSESSTSDEEDEEQHLNQDVQKEVLMYFGEHTLSKRENPLLWWKSNAARYPTLSKLAKFFLCIPATSTPSERLFSAAGNIASKRRASLSSQHVDMLTFLHSNHNYFKSETVEGMNNFEF</sequence>
<evidence type="ECO:0000256" key="1">
    <source>
        <dbReference type="ARBA" id="ARBA00004123"/>
    </source>
</evidence>
<dbReference type="Pfam" id="PF05699">
    <property type="entry name" value="Dimer_Tnp_hAT"/>
    <property type="match status" value="1"/>
</dbReference>
<evidence type="ECO:0000259" key="12">
    <source>
        <dbReference type="Pfam" id="PF05699"/>
    </source>
</evidence>
<keyword evidence="7" id="KW-0804">Transcription</keyword>
<evidence type="ECO:0000256" key="6">
    <source>
        <dbReference type="ARBA" id="ARBA00023125"/>
    </source>
</evidence>
<keyword evidence="8" id="KW-0539">Nucleus</keyword>
<evidence type="ECO:0000256" key="2">
    <source>
        <dbReference type="ARBA" id="ARBA00022723"/>
    </source>
</evidence>
<feature type="domain" description="HAT C-terminal dimerisation" evidence="12">
    <location>
        <begin position="527"/>
        <end position="603"/>
    </location>
</feature>
<evidence type="ECO:0000313" key="14">
    <source>
        <dbReference type="Proteomes" id="UP000261480"/>
    </source>
</evidence>
<organism evidence="13 14">
    <name type="scientific">Poecilia mexicana</name>
    <dbReference type="NCBI Taxonomy" id="48701"/>
    <lineage>
        <taxon>Eukaryota</taxon>
        <taxon>Metazoa</taxon>
        <taxon>Chordata</taxon>
        <taxon>Craniata</taxon>
        <taxon>Vertebrata</taxon>
        <taxon>Euteleostomi</taxon>
        <taxon>Actinopterygii</taxon>
        <taxon>Neopterygii</taxon>
        <taxon>Teleostei</taxon>
        <taxon>Neoteleostei</taxon>
        <taxon>Acanthomorphata</taxon>
        <taxon>Ovalentaria</taxon>
        <taxon>Atherinomorphae</taxon>
        <taxon>Cyprinodontiformes</taxon>
        <taxon>Poeciliidae</taxon>
        <taxon>Poeciliinae</taxon>
        <taxon>Poecilia</taxon>
    </lineage>
</organism>
<reference evidence="13" key="2">
    <citation type="submission" date="2025-09" db="UniProtKB">
        <authorList>
            <consortium name="Ensembl"/>
        </authorList>
    </citation>
    <scope>IDENTIFICATION</scope>
</reference>
<dbReference type="InterPro" id="IPR012337">
    <property type="entry name" value="RNaseH-like_sf"/>
</dbReference>
<keyword evidence="2" id="KW-0479">Metal-binding</keyword>
<proteinExistence type="predicted"/>
<dbReference type="Ensembl" id="ENSPMET00000008620.1">
    <property type="protein sequence ID" value="ENSPMEP00000004770.1"/>
    <property type="gene ID" value="ENSPMEG00000000116.1"/>
</dbReference>
<dbReference type="PANTHER" id="PTHR46481">
    <property type="entry name" value="ZINC FINGER BED DOMAIN-CONTAINING PROTEIN 4"/>
    <property type="match status" value="1"/>
</dbReference>
<dbReference type="STRING" id="48701.ENSPMEP00000004770"/>
<dbReference type="GO" id="GO:0005634">
    <property type="term" value="C:nucleus"/>
    <property type="evidence" value="ECO:0007669"/>
    <property type="project" value="UniProtKB-SubCell"/>
</dbReference>
<keyword evidence="6" id="KW-0238">DNA-binding</keyword>
<dbReference type="GO" id="GO:0009791">
    <property type="term" value="P:post-embryonic development"/>
    <property type="evidence" value="ECO:0007669"/>
    <property type="project" value="UniProtKB-ARBA"/>
</dbReference>
<evidence type="ECO:0000313" key="13">
    <source>
        <dbReference type="Ensembl" id="ENSPMEP00000004770.1"/>
    </source>
</evidence>
<accession>A0A3B3WPP4</accession>
<feature type="domain" description="BED-type" evidence="10">
    <location>
        <begin position="19"/>
        <end position="53"/>
    </location>
</feature>